<sequence>MDTKRTHPLLIAASIAVILACGVGIAAMLGVLPKGQASNADQTAAMQTTAEQAAADKKAAEKESVKKAAVEHHKTVASESSKQQVASVCHDCGKIVDVKAVKVEGNGSGLGAVAGGVAGGAIGNQMGAGNGRTAMTLLGAVGGAVLGNKIEKNYKAATIYEVEVAFDDGTHNQYKFQERPYWQVGDRVKVVNGKITAM</sequence>
<evidence type="ECO:0000313" key="5">
    <source>
        <dbReference type="EMBL" id="GLR26698.1"/>
    </source>
</evidence>
<feature type="domain" description="Glycine zipper 2TM" evidence="4">
    <location>
        <begin position="110"/>
        <end position="151"/>
    </location>
</feature>
<protein>
    <recommendedName>
        <fullName evidence="4">Glycine zipper 2TM domain-containing protein</fullName>
    </recommendedName>
</protein>
<dbReference type="Pfam" id="PF05433">
    <property type="entry name" value="Rick_17kDa_Anti"/>
    <property type="match status" value="1"/>
</dbReference>
<accession>A0ABQ5YUW5</accession>
<comment type="subcellular location">
    <subcellularLocation>
        <location evidence="1">Membrane</location>
    </subcellularLocation>
</comment>
<proteinExistence type="predicted"/>
<comment type="caution">
    <text evidence="5">The sequence shown here is derived from an EMBL/GenBank/DDBJ whole genome shotgun (WGS) entry which is preliminary data.</text>
</comment>
<dbReference type="PROSITE" id="PS51257">
    <property type="entry name" value="PROKAR_LIPOPROTEIN"/>
    <property type="match status" value="1"/>
</dbReference>
<evidence type="ECO:0000313" key="6">
    <source>
        <dbReference type="Proteomes" id="UP001156664"/>
    </source>
</evidence>
<keyword evidence="2 3" id="KW-0472">Membrane</keyword>
<dbReference type="EMBL" id="BSOJ01000015">
    <property type="protein sequence ID" value="GLR26698.1"/>
    <property type="molecule type" value="Genomic_DNA"/>
</dbReference>
<name>A0ABQ5YUW5_9BURK</name>
<evidence type="ECO:0000256" key="3">
    <source>
        <dbReference type="SAM" id="Phobius"/>
    </source>
</evidence>
<dbReference type="InterPro" id="IPR008816">
    <property type="entry name" value="Gly_zipper_2TM_dom"/>
</dbReference>
<organism evidence="5 6">
    <name type="scientific">Limnobacter litoralis</name>
    <dbReference type="NCBI Taxonomy" id="481366"/>
    <lineage>
        <taxon>Bacteria</taxon>
        <taxon>Pseudomonadati</taxon>
        <taxon>Pseudomonadota</taxon>
        <taxon>Betaproteobacteria</taxon>
        <taxon>Burkholderiales</taxon>
        <taxon>Burkholderiaceae</taxon>
        <taxon>Limnobacter</taxon>
    </lineage>
</organism>
<keyword evidence="6" id="KW-1185">Reference proteome</keyword>
<dbReference type="PANTHER" id="PTHR35603:SF2">
    <property type="entry name" value="OUTER MEMBRANE LIPOPROTEIN"/>
    <property type="match status" value="1"/>
</dbReference>
<dbReference type="PANTHER" id="PTHR35603">
    <property type="match status" value="1"/>
</dbReference>
<feature type="transmembrane region" description="Helical" evidence="3">
    <location>
        <begin position="9"/>
        <end position="32"/>
    </location>
</feature>
<gene>
    <name evidence="5" type="ORF">GCM10007875_17880</name>
</gene>
<evidence type="ECO:0000256" key="2">
    <source>
        <dbReference type="ARBA" id="ARBA00023136"/>
    </source>
</evidence>
<keyword evidence="3" id="KW-0812">Transmembrane</keyword>
<evidence type="ECO:0000256" key="1">
    <source>
        <dbReference type="ARBA" id="ARBA00004370"/>
    </source>
</evidence>
<evidence type="ECO:0000259" key="4">
    <source>
        <dbReference type="Pfam" id="PF05433"/>
    </source>
</evidence>
<dbReference type="Proteomes" id="UP001156664">
    <property type="component" value="Unassembled WGS sequence"/>
</dbReference>
<dbReference type="InterPro" id="IPR051407">
    <property type="entry name" value="Bact_OM_lipoprot/Surf_antigen"/>
</dbReference>
<reference evidence="6" key="1">
    <citation type="journal article" date="2019" name="Int. J. Syst. Evol. Microbiol.">
        <title>The Global Catalogue of Microorganisms (GCM) 10K type strain sequencing project: providing services to taxonomists for standard genome sequencing and annotation.</title>
        <authorList>
            <consortium name="The Broad Institute Genomics Platform"/>
            <consortium name="The Broad Institute Genome Sequencing Center for Infectious Disease"/>
            <person name="Wu L."/>
            <person name="Ma J."/>
        </authorList>
    </citation>
    <scope>NUCLEOTIDE SEQUENCE [LARGE SCALE GENOMIC DNA]</scope>
    <source>
        <strain evidence="6">NBRC 105857</strain>
    </source>
</reference>
<keyword evidence="3" id="KW-1133">Transmembrane helix</keyword>
<dbReference type="RefSeq" id="WP_284281335.1">
    <property type="nucleotide sequence ID" value="NZ_BSOJ01000015.1"/>
</dbReference>